<accession>A0ABS8AF37</accession>
<dbReference type="SMART" id="SM00290">
    <property type="entry name" value="ZnF_UBP"/>
    <property type="match status" value="1"/>
</dbReference>
<dbReference type="InterPro" id="IPR013083">
    <property type="entry name" value="Znf_RING/FYVE/PHD"/>
</dbReference>
<dbReference type="Proteomes" id="UP001165297">
    <property type="component" value="Unassembled WGS sequence"/>
</dbReference>
<evidence type="ECO:0000259" key="1">
    <source>
        <dbReference type="PROSITE" id="PS50271"/>
    </source>
</evidence>
<dbReference type="EMBL" id="JAJADQ010000005">
    <property type="protein sequence ID" value="MCB2378064.1"/>
    <property type="molecule type" value="Genomic_DNA"/>
</dbReference>
<comment type="caution">
    <text evidence="2">The sequence shown here is derived from an EMBL/GenBank/DDBJ whole genome shotgun (WGS) entry which is preliminary data.</text>
</comment>
<keyword evidence="3" id="KW-1185">Reference proteome</keyword>
<dbReference type="InterPro" id="IPR001607">
    <property type="entry name" value="Znf_UBP"/>
</dbReference>
<protein>
    <submittedName>
        <fullName evidence="2">UBP-type zinc finger domain-containing protein</fullName>
    </submittedName>
</protein>
<dbReference type="Gene3D" id="3.30.40.10">
    <property type="entry name" value="Zinc/RING finger domain, C3HC4 (zinc finger)"/>
    <property type="match status" value="1"/>
</dbReference>
<dbReference type="SUPFAM" id="SSF57850">
    <property type="entry name" value="RING/U-box"/>
    <property type="match status" value="1"/>
</dbReference>
<name>A0ABS8AF37_9BACT</name>
<gene>
    <name evidence="2" type="ORF">LGH70_10755</name>
</gene>
<dbReference type="RefSeq" id="WP_226185384.1">
    <property type="nucleotide sequence ID" value="NZ_JAJADQ010000005.1"/>
</dbReference>
<dbReference type="Pfam" id="PF02148">
    <property type="entry name" value="zf-UBP"/>
    <property type="match status" value="1"/>
</dbReference>
<feature type="domain" description="UBP-type" evidence="1">
    <location>
        <begin position="2"/>
        <end position="87"/>
    </location>
</feature>
<organism evidence="2 3">
    <name type="scientific">Hymenobacter nitidus</name>
    <dbReference type="NCBI Taxonomy" id="2880929"/>
    <lineage>
        <taxon>Bacteria</taxon>
        <taxon>Pseudomonadati</taxon>
        <taxon>Bacteroidota</taxon>
        <taxon>Cytophagia</taxon>
        <taxon>Cytophagales</taxon>
        <taxon>Hymenobacteraceae</taxon>
        <taxon>Hymenobacter</taxon>
    </lineage>
</organism>
<sequence>MALCEHLAALETLILAADYSCAECVALSDTWVHLRVCQSCGHVGCCDSSPNRHATKHFRATQHPVVLSAEPGEQWAWCYADNQLAEY</sequence>
<dbReference type="PROSITE" id="PS50271">
    <property type="entry name" value="ZF_UBP"/>
    <property type="match status" value="1"/>
</dbReference>
<evidence type="ECO:0000313" key="3">
    <source>
        <dbReference type="Proteomes" id="UP001165297"/>
    </source>
</evidence>
<proteinExistence type="predicted"/>
<reference evidence="2" key="1">
    <citation type="submission" date="2021-10" db="EMBL/GenBank/DDBJ databases">
        <authorList>
            <person name="Dean J.D."/>
            <person name="Kim M.K."/>
            <person name="Newey C.N."/>
            <person name="Stoker T.S."/>
            <person name="Thompson D.W."/>
            <person name="Grose J.H."/>
        </authorList>
    </citation>
    <scope>NUCLEOTIDE SEQUENCE</scope>
    <source>
        <strain evidence="2">BT635</strain>
    </source>
</reference>
<evidence type="ECO:0000313" key="2">
    <source>
        <dbReference type="EMBL" id="MCB2378064.1"/>
    </source>
</evidence>